<evidence type="ECO:0000256" key="2">
    <source>
        <dbReference type="ARBA" id="ARBA00022490"/>
    </source>
</evidence>
<keyword evidence="2" id="KW-0963">Cytoplasm</keyword>
<evidence type="ECO:0000256" key="4">
    <source>
        <dbReference type="ARBA" id="ARBA00022803"/>
    </source>
</evidence>
<accession>A0A8C0B7G7</accession>
<dbReference type="AlphaFoldDB" id="A0A8C0B7G7"/>
<evidence type="ECO:0000256" key="3">
    <source>
        <dbReference type="ARBA" id="ARBA00022737"/>
    </source>
</evidence>
<evidence type="ECO:0000313" key="8">
    <source>
        <dbReference type="Ensembl" id="ENSBJAP00000012884.1"/>
    </source>
</evidence>
<keyword evidence="9" id="KW-1185">Reference proteome</keyword>
<evidence type="ECO:0000256" key="5">
    <source>
        <dbReference type="ARBA" id="ARBA00040665"/>
    </source>
</evidence>
<evidence type="ECO:0000313" key="9">
    <source>
        <dbReference type="Proteomes" id="UP000694555"/>
    </source>
</evidence>
<reference evidence="8" key="1">
    <citation type="submission" date="2025-08" db="UniProtKB">
        <authorList>
            <consortium name="Ensembl"/>
        </authorList>
    </citation>
    <scope>IDENTIFICATION</scope>
</reference>
<dbReference type="PANTHER" id="PTHR46630:SF1">
    <property type="entry name" value="TETRATRICOPEPTIDE REPEAT PROTEIN 29"/>
    <property type="match status" value="1"/>
</dbReference>
<dbReference type="GO" id="GO:0036126">
    <property type="term" value="C:sperm flagellum"/>
    <property type="evidence" value="ECO:0007669"/>
    <property type="project" value="TreeGrafter"/>
</dbReference>
<dbReference type="InterPro" id="IPR019734">
    <property type="entry name" value="TPR_rpt"/>
</dbReference>
<dbReference type="SMART" id="SM00028">
    <property type="entry name" value="TPR"/>
    <property type="match status" value="3"/>
</dbReference>
<dbReference type="InterPro" id="IPR051476">
    <property type="entry name" value="Bac_ResReg_Asp_Phosphatase"/>
</dbReference>
<keyword evidence="4 7" id="KW-0802">TPR repeat</keyword>
<sequence>MLRQGYHESFSELFTLIQKWNALREAAGPGSAIWQQKSLEEQPDKLDQLYLFLTRAEAAQRAGHYEEVYDNQLNLAYCFNDPEDKWLSNYFYEQCFNTAQLIKIDGGKREAQAHANMGLINEEQGHVMKAAEHYEAFYQLTEGSTWKDQTGHTYNSLACEHLWRIYTLLADKMLENKEHQQAIKTLIKALKMAKEGGDTKMEGEAAYCLSLAYHFAGEQQTALSVMAESIKYLGEFMKTAENAHLSQSLVDACVLLGNIYNERGNYNEAFEYFSQASEAAKTLNNLPLVDETKTYYGIAKAHKLMVAFNSHIEAEDPVSLKYLLAWKENRSDMCTDPLTVGKTLVMKHISAVLSSTAELNRFKYNIAGRKR</sequence>
<reference evidence="8" key="2">
    <citation type="submission" date="2025-09" db="UniProtKB">
        <authorList>
            <consortium name="Ensembl"/>
        </authorList>
    </citation>
    <scope>IDENTIFICATION</scope>
</reference>
<dbReference type="GO" id="GO:0005737">
    <property type="term" value="C:cytoplasm"/>
    <property type="evidence" value="ECO:0007669"/>
    <property type="project" value="UniProtKB-SubCell"/>
</dbReference>
<dbReference type="Ensembl" id="ENSBJAT00000013239.1">
    <property type="protein sequence ID" value="ENSBJAP00000012884.1"/>
    <property type="gene ID" value="ENSBJAG00000008419.1"/>
</dbReference>
<feature type="repeat" description="TPR" evidence="7">
    <location>
        <begin position="250"/>
        <end position="283"/>
    </location>
</feature>
<dbReference type="GO" id="GO:0003341">
    <property type="term" value="P:cilium movement"/>
    <property type="evidence" value="ECO:0007669"/>
    <property type="project" value="TreeGrafter"/>
</dbReference>
<dbReference type="Gene3D" id="1.25.40.10">
    <property type="entry name" value="Tetratricopeptide repeat domain"/>
    <property type="match status" value="2"/>
</dbReference>
<dbReference type="InterPro" id="IPR011990">
    <property type="entry name" value="TPR-like_helical_dom_sf"/>
</dbReference>
<protein>
    <recommendedName>
        <fullName evidence="5">Tetratricopeptide repeat protein 29</fullName>
    </recommendedName>
</protein>
<name>A0A8C0B7G7_9AVES</name>
<dbReference type="PANTHER" id="PTHR46630">
    <property type="entry name" value="TETRATRICOPEPTIDE REPEAT PROTEIN 29"/>
    <property type="match status" value="1"/>
</dbReference>
<dbReference type="SUPFAM" id="SSF48452">
    <property type="entry name" value="TPR-like"/>
    <property type="match status" value="1"/>
</dbReference>
<keyword evidence="3" id="KW-0677">Repeat</keyword>
<evidence type="ECO:0000256" key="6">
    <source>
        <dbReference type="ARBA" id="ARBA00044739"/>
    </source>
</evidence>
<comment type="subcellular location">
    <subcellularLocation>
        <location evidence="1">Cytoplasm</location>
    </subcellularLocation>
</comment>
<organism evidence="8 9">
    <name type="scientific">Buteo japonicus</name>
    <dbReference type="NCBI Taxonomy" id="224669"/>
    <lineage>
        <taxon>Eukaryota</taxon>
        <taxon>Metazoa</taxon>
        <taxon>Chordata</taxon>
        <taxon>Craniata</taxon>
        <taxon>Vertebrata</taxon>
        <taxon>Euteleostomi</taxon>
        <taxon>Archelosauria</taxon>
        <taxon>Archosauria</taxon>
        <taxon>Dinosauria</taxon>
        <taxon>Saurischia</taxon>
        <taxon>Theropoda</taxon>
        <taxon>Coelurosauria</taxon>
        <taxon>Aves</taxon>
        <taxon>Neognathae</taxon>
        <taxon>Neoaves</taxon>
        <taxon>Telluraves</taxon>
        <taxon>Accipitrimorphae</taxon>
        <taxon>Accipitriformes</taxon>
        <taxon>Accipitridae</taxon>
        <taxon>Accipitrinae</taxon>
        <taxon>Buteo</taxon>
    </lineage>
</organism>
<dbReference type="Proteomes" id="UP000694555">
    <property type="component" value="Unplaced"/>
</dbReference>
<dbReference type="PROSITE" id="PS50005">
    <property type="entry name" value="TPR"/>
    <property type="match status" value="1"/>
</dbReference>
<evidence type="ECO:0000256" key="7">
    <source>
        <dbReference type="PROSITE-ProRule" id="PRU00339"/>
    </source>
</evidence>
<comment type="function">
    <text evidence="6">Axonemal protein which is implicated in axonemal and/or peri-axonemal structure assembly and regulates flagellum assembly and beating and therefore sperm motility.</text>
</comment>
<evidence type="ECO:0000256" key="1">
    <source>
        <dbReference type="ARBA" id="ARBA00004496"/>
    </source>
</evidence>
<proteinExistence type="predicted"/>